<evidence type="ECO:0000313" key="3">
    <source>
        <dbReference type="Proteomes" id="UP001151760"/>
    </source>
</evidence>
<dbReference type="Proteomes" id="UP001151760">
    <property type="component" value="Unassembled WGS sequence"/>
</dbReference>
<evidence type="ECO:0000313" key="2">
    <source>
        <dbReference type="EMBL" id="GJU08843.1"/>
    </source>
</evidence>
<gene>
    <name evidence="2" type="ORF">Tco_1125273</name>
</gene>
<protein>
    <submittedName>
        <fullName evidence="2">Uncharacterized protein</fullName>
    </submittedName>
</protein>
<feature type="compositionally biased region" description="Polar residues" evidence="1">
    <location>
        <begin position="13"/>
        <end position="28"/>
    </location>
</feature>
<keyword evidence="3" id="KW-1185">Reference proteome</keyword>
<reference evidence="2" key="2">
    <citation type="submission" date="2022-01" db="EMBL/GenBank/DDBJ databases">
        <authorList>
            <person name="Yamashiro T."/>
            <person name="Shiraishi A."/>
            <person name="Satake H."/>
            <person name="Nakayama K."/>
        </authorList>
    </citation>
    <scope>NUCLEOTIDE SEQUENCE</scope>
</reference>
<name>A0ABQ5J8N8_9ASTR</name>
<accession>A0ABQ5J8N8</accession>
<evidence type="ECO:0000256" key="1">
    <source>
        <dbReference type="SAM" id="MobiDB-lite"/>
    </source>
</evidence>
<feature type="region of interest" description="Disordered" evidence="1">
    <location>
        <begin position="1"/>
        <end position="35"/>
    </location>
</feature>
<dbReference type="EMBL" id="BQNB010021672">
    <property type="protein sequence ID" value="GJU08843.1"/>
    <property type="molecule type" value="Genomic_DNA"/>
</dbReference>
<proteinExistence type="predicted"/>
<organism evidence="2 3">
    <name type="scientific">Tanacetum coccineum</name>
    <dbReference type="NCBI Taxonomy" id="301880"/>
    <lineage>
        <taxon>Eukaryota</taxon>
        <taxon>Viridiplantae</taxon>
        <taxon>Streptophyta</taxon>
        <taxon>Embryophyta</taxon>
        <taxon>Tracheophyta</taxon>
        <taxon>Spermatophyta</taxon>
        <taxon>Magnoliopsida</taxon>
        <taxon>eudicotyledons</taxon>
        <taxon>Gunneridae</taxon>
        <taxon>Pentapetalae</taxon>
        <taxon>asterids</taxon>
        <taxon>campanulids</taxon>
        <taxon>Asterales</taxon>
        <taxon>Asteraceae</taxon>
        <taxon>Asteroideae</taxon>
        <taxon>Anthemideae</taxon>
        <taxon>Anthemidinae</taxon>
        <taxon>Tanacetum</taxon>
    </lineage>
</organism>
<comment type="caution">
    <text evidence="2">The sequence shown here is derived from an EMBL/GenBank/DDBJ whole genome shotgun (WGS) entry which is preliminary data.</text>
</comment>
<reference evidence="2" key="1">
    <citation type="journal article" date="2022" name="Int. J. Mol. Sci.">
        <title>Draft Genome of Tanacetum Coccineum: Genomic Comparison of Closely Related Tanacetum-Family Plants.</title>
        <authorList>
            <person name="Yamashiro T."/>
            <person name="Shiraishi A."/>
            <person name="Nakayama K."/>
            <person name="Satake H."/>
        </authorList>
    </citation>
    <scope>NUCLEOTIDE SEQUENCE</scope>
</reference>
<sequence>MGFKPKQVFQPVSKKSTANTHGKMNNPESIKEVSKSNPFEVLTSVDNDEDLGKLRFMDDDGNPLIPTGIVESDSEVEVVFDETTNLRILTGGKDGSDKGYGTNSLLEQ</sequence>